<feature type="domain" description="SnoaL-like" evidence="1">
    <location>
        <begin position="9"/>
        <end position="116"/>
    </location>
</feature>
<dbReference type="InterPro" id="IPR032710">
    <property type="entry name" value="NTF2-like_dom_sf"/>
</dbReference>
<gene>
    <name evidence="2" type="ORF">SAMN02949497_0275</name>
</gene>
<dbReference type="InterPro" id="IPR037401">
    <property type="entry name" value="SnoaL-like"/>
</dbReference>
<reference evidence="2 3" key="1">
    <citation type="submission" date="2016-12" db="EMBL/GenBank/DDBJ databases">
        <authorList>
            <person name="Song W.-J."/>
            <person name="Kurnit D.M."/>
        </authorList>
    </citation>
    <scope>NUCLEOTIDE SEQUENCE [LARGE SCALE GENOMIC DNA]</scope>
    <source>
        <strain evidence="2 3">175</strain>
    </source>
</reference>
<dbReference type="STRING" id="1760988.SAMN02949497_0275"/>
<dbReference type="OrthoDB" id="5767026at2"/>
<name>A0A1Y6DE30_9GAMM</name>
<dbReference type="PANTHER" id="PTHR34957">
    <property type="entry name" value="NUCLEAR TRANSPORT FACTOR 2 (NTF2) FAMILY PROTEIN"/>
    <property type="match status" value="1"/>
</dbReference>
<proteinExistence type="predicted"/>
<sequence>MDPNAVLFVNEAFYHAFSQRDFAAIATLWAKSWPVLCVHPGWPALTERPAIMESWRRILLNPATGPVVPHHARVFTYGEVATVVCYEEIQGGLLLAANTYMMEEGAIRMVQHHASHCANPPPPETQASPALQ</sequence>
<evidence type="ECO:0000259" key="1">
    <source>
        <dbReference type="Pfam" id="PF13474"/>
    </source>
</evidence>
<dbReference type="AlphaFoldDB" id="A0A1Y6DE30"/>
<dbReference type="EMBL" id="FXAM01000003">
    <property type="protein sequence ID" value="SMF97705.1"/>
    <property type="molecule type" value="Genomic_DNA"/>
</dbReference>
<organism evidence="2 3">
    <name type="scientific">Methylomagnum ishizawai</name>
    <dbReference type="NCBI Taxonomy" id="1760988"/>
    <lineage>
        <taxon>Bacteria</taxon>
        <taxon>Pseudomonadati</taxon>
        <taxon>Pseudomonadota</taxon>
        <taxon>Gammaproteobacteria</taxon>
        <taxon>Methylococcales</taxon>
        <taxon>Methylococcaceae</taxon>
        <taxon>Methylomagnum</taxon>
    </lineage>
</organism>
<dbReference type="PANTHER" id="PTHR34957:SF1">
    <property type="entry name" value="NUCLEAR TRANSPORT FACTOR 2 (NTF2) FAMILY PROTEIN"/>
    <property type="match status" value="1"/>
</dbReference>
<dbReference type="SUPFAM" id="SSF54427">
    <property type="entry name" value="NTF2-like"/>
    <property type="match status" value="1"/>
</dbReference>
<protein>
    <submittedName>
        <fullName evidence="2">SnoaL-like domain-containing protein</fullName>
    </submittedName>
</protein>
<dbReference type="Gene3D" id="3.10.450.50">
    <property type="match status" value="1"/>
</dbReference>
<dbReference type="Pfam" id="PF13474">
    <property type="entry name" value="SnoaL_3"/>
    <property type="match status" value="1"/>
</dbReference>
<dbReference type="RefSeq" id="WP_085216723.1">
    <property type="nucleotide sequence ID" value="NZ_FXAM01000003.1"/>
</dbReference>
<accession>A0A1Y6DE30</accession>
<dbReference type="Proteomes" id="UP000192923">
    <property type="component" value="Unassembled WGS sequence"/>
</dbReference>
<evidence type="ECO:0000313" key="3">
    <source>
        <dbReference type="Proteomes" id="UP000192923"/>
    </source>
</evidence>
<evidence type="ECO:0000313" key="2">
    <source>
        <dbReference type="EMBL" id="SMF97705.1"/>
    </source>
</evidence>
<keyword evidence="3" id="KW-1185">Reference proteome</keyword>